<dbReference type="EMBL" id="CM000781">
    <property type="protein sequence ID" value="AQK71132.1"/>
    <property type="molecule type" value="Genomic_DNA"/>
</dbReference>
<dbReference type="SMR" id="A0A1D6H8T8"/>
<evidence type="ECO:0000256" key="4">
    <source>
        <dbReference type="ARBA" id="ARBA00022679"/>
    </source>
</evidence>
<evidence type="ECO:0000259" key="6">
    <source>
        <dbReference type="Pfam" id="PF04577"/>
    </source>
</evidence>
<evidence type="ECO:0000256" key="3">
    <source>
        <dbReference type="ARBA" id="ARBA00022676"/>
    </source>
</evidence>
<dbReference type="PANTHER" id="PTHR20961:SF21">
    <property type="entry name" value="OS02G0327700 PROTEIN"/>
    <property type="match status" value="1"/>
</dbReference>
<organism evidence="7">
    <name type="scientific">Zea mays</name>
    <name type="common">Maize</name>
    <dbReference type="NCBI Taxonomy" id="4577"/>
    <lineage>
        <taxon>Eukaryota</taxon>
        <taxon>Viridiplantae</taxon>
        <taxon>Streptophyta</taxon>
        <taxon>Embryophyta</taxon>
        <taxon>Tracheophyta</taxon>
        <taxon>Spermatophyta</taxon>
        <taxon>Magnoliopsida</taxon>
        <taxon>Liliopsida</taxon>
        <taxon>Poales</taxon>
        <taxon>Poaceae</taxon>
        <taxon>PACMAD clade</taxon>
        <taxon>Panicoideae</taxon>
        <taxon>Andropogonodae</taxon>
        <taxon>Andropogoneae</taxon>
        <taxon>Tripsacinae</taxon>
        <taxon>Zea</taxon>
    </lineage>
</organism>
<feature type="domain" description="Glycosyltransferase 61 catalytic" evidence="6">
    <location>
        <begin position="421"/>
        <end position="510"/>
    </location>
</feature>
<keyword evidence="5" id="KW-0325">Glycoprotein</keyword>
<dbReference type="InterPro" id="IPR007657">
    <property type="entry name" value="Glycosyltransferase_61"/>
</dbReference>
<dbReference type="InterPro" id="IPR049625">
    <property type="entry name" value="Glyco_transf_61_cat"/>
</dbReference>
<evidence type="ECO:0000313" key="7">
    <source>
        <dbReference type="EMBL" id="AQK71132.1"/>
    </source>
</evidence>
<sequence length="603" mass="67433">MGSPKAAKSMVKQRIWRHRLVAPFAAVLITAVVVFSGLFAQDPSATSEFTAVNAGNTLPVRDKSESTESSFFLFRFSWSLGFRIRTGLVGFSNLISKVQQPEDLPTRRILQQLHLSKNWMLEILSPIKLSKAPCLQQAREGQQRQCRSNEKEAVEDLVCSPAIIVKQSPDATNVAHTVYTCFLDSHLEPEEKQSPPQDQEGEETSAKSGLVQYTTCTPRTGATVCDLSNQRYDICELCGDARAIGRSSTVMYVPQPLTSNGEEWNIPAQSRKSLPWIKKVTVKTLKASQQAPSCTSRHTMPAIVFALGGFTGNVWHDVSDVLVPLFLTARQFDQDVQLLVTDNRPWFIKKYSAILRRLTRHSVIDFDADDEVRCYPHVIVGLRSHRDLGIDPDSTPQKNYTMVDFRLFVREAYGLPAPGVDIPYRADKDEPEKKKPRMMLIERGKTRRLVNTPDVLLGLGWFGFEVVRADPRTHSDLEEFARLVDSCDAMMGVHGAGLTNMVFLRSGAALVHVVPYGVEFMADGFYGAPARDMGLRHVRYSVGPDESTLLEKYGRNHAVVRDPEAVRSGGWEKVGEVYMTEQDVVLNVTRFGPSLLKAIEFIV</sequence>
<dbReference type="FunCoup" id="A0A1D6H8T8">
    <property type="interactions" value="122"/>
</dbReference>
<reference evidence="7" key="1">
    <citation type="submission" date="2015-12" db="EMBL/GenBank/DDBJ databases">
        <title>Update maize B73 reference genome by single molecule sequencing technologies.</title>
        <authorList>
            <consortium name="Maize Genome Sequencing Project"/>
            <person name="Ware D."/>
        </authorList>
    </citation>
    <scope>NUCLEOTIDE SEQUENCE</scope>
    <source>
        <tissue evidence="7">Seedling</tissue>
    </source>
</reference>
<dbReference type="AlphaFoldDB" id="A0A1D6H8T8"/>
<dbReference type="GO" id="GO:0000139">
    <property type="term" value="C:Golgi membrane"/>
    <property type="evidence" value="ECO:0007669"/>
    <property type="project" value="UniProtKB-SubCell"/>
</dbReference>
<proteinExistence type="predicted"/>
<evidence type="ECO:0000256" key="2">
    <source>
        <dbReference type="ARBA" id="ARBA00004881"/>
    </source>
</evidence>
<evidence type="ECO:0000256" key="5">
    <source>
        <dbReference type="ARBA" id="ARBA00023180"/>
    </source>
</evidence>
<comment type="subcellular location">
    <subcellularLocation>
        <location evidence="1">Golgi apparatus membrane</location>
        <topology evidence="1">Single-pass type II membrane protein</topology>
    </subcellularLocation>
</comment>
<comment type="pathway">
    <text evidence="2">Glycan metabolism.</text>
</comment>
<gene>
    <name evidence="7" type="ORF">ZEAMMB73_Zm00001d016544</name>
</gene>
<name>A0A1D6H8T8_MAIZE</name>
<evidence type="ECO:0000256" key="1">
    <source>
        <dbReference type="ARBA" id="ARBA00004323"/>
    </source>
</evidence>
<dbReference type="PANTHER" id="PTHR20961">
    <property type="entry name" value="GLYCOSYLTRANSFERASE"/>
    <property type="match status" value="1"/>
</dbReference>
<dbReference type="ExpressionAtlas" id="A0A1D6H8T8">
    <property type="expression patterns" value="baseline and differential"/>
</dbReference>
<keyword evidence="3" id="KW-0328">Glycosyltransferase</keyword>
<protein>
    <submittedName>
        <fullName evidence="7">Glycosyltransferase family 61 protein</fullName>
    </submittedName>
</protein>
<dbReference type="GO" id="GO:0016763">
    <property type="term" value="F:pentosyltransferase activity"/>
    <property type="evidence" value="ECO:0007669"/>
    <property type="project" value="UniProtKB-ARBA"/>
</dbReference>
<dbReference type="Pfam" id="PF04577">
    <property type="entry name" value="Glyco_transf_61"/>
    <property type="match status" value="1"/>
</dbReference>
<dbReference type="IntAct" id="A0A1D6H8T8">
    <property type="interactions" value="1"/>
</dbReference>
<keyword evidence="4 7" id="KW-0808">Transferase</keyword>
<dbReference type="InParanoid" id="A0A1D6H8T8"/>
<accession>A0A1D6H8T8</accession>